<evidence type="ECO:0000313" key="2">
    <source>
        <dbReference type="EMBL" id="ETO24625.1"/>
    </source>
</evidence>
<dbReference type="AlphaFoldDB" id="X6NE73"/>
<name>X6NE73_RETFI</name>
<keyword evidence="3" id="KW-1185">Reference proteome</keyword>
<dbReference type="EMBL" id="ASPP01009097">
    <property type="protein sequence ID" value="ETO24625.1"/>
    <property type="molecule type" value="Genomic_DNA"/>
</dbReference>
<accession>X6NE73</accession>
<sequence length="218" mass="25381">MKTFLIDLTGCELNNPNISNVWVRKNLNNICYMFLEIVRNLKHKKTIGKLRMSTNKENNSNNNNENNNNTNNGNKQHTWAYRKSLQLLRSAFPDHMYLNEQHNVTLGVYMNKGGSNQSLYRLKEDEQHIIVVPRLIDSLGKDITQSQLKWSIKRVVDSKSEDDKNVKGSNDFSISVANITFCIVFHQVPSNQPIHFQFQTKDHSKEIQSFVTLPFRVW</sequence>
<comment type="caution">
    <text evidence="2">The sequence shown here is derived from an EMBL/GenBank/DDBJ whole genome shotgun (WGS) entry which is preliminary data.</text>
</comment>
<feature type="region of interest" description="Disordered" evidence="1">
    <location>
        <begin position="52"/>
        <end position="76"/>
    </location>
</feature>
<evidence type="ECO:0000313" key="3">
    <source>
        <dbReference type="Proteomes" id="UP000023152"/>
    </source>
</evidence>
<reference evidence="2 3" key="1">
    <citation type="journal article" date="2013" name="Curr. Biol.">
        <title>The Genome of the Foraminiferan Reticulomyxa filosa.</title>
        <authorList>
            <person name="Glockner G."/>
            <person name="Hulsmann N."/>
            <person name="Schleicher M."/>
            <person name="Noegel A.A."/>
            <person name="Eichinger L."/>
            <person name="Gallinger C."/>
            <person name="Pawlowski J."/>
            <person name="Sierra R."/>
            <person name="Euteneuer U."/>
            <person name="Pillet L."/>
            <person name="Moustafa A."/>
            <person name="Platzer M."/>
            <person name="Groth M."/>
            <person name="Szafranski K."/>
            <person name="Schliwa M."/>
        </authorList>
    </citation>
    <scope>NUCLEOTIDE SEQUENCE [LARGE SCALE GENOMIC DNA]</scope>
</reference>
<proteinExistence type="predicted"/>
<gene>
    <name evidence="2" type="ORF">RFI_12531</name>
</gene>
<feature type="compositionally biased region" description="Low complexity" evidence="1">
    <location>
        <begin position="53"/>
        <end position="75"/>
    </location>
</feature>
<protein>
    <submittedName>
        <fullName evidence="2">Uncharacterized protein</fullName>
    </submittedName>
</protein>
<organism evidence="2 3">
    <name type="scientific">Reticulomyxa filosa</name>
    <dbReference type="NCBI Taxonomy" id="46433"/>
    <lineage>
        <taxon>Eukaryota</taxon>
        <taxon>Sar</taxon>
        <taxon>Rhizaria</taxon>
        <taxon>Retaria</taxon>
        <taxon>Foraminifera</taxon>
        <taxon>Monothalamids</taxon>
        <taxon>Reticulomyxidae</taxon>
        <taxon>Reticulomyxa</taxon>
    </lineage>
</organism>
<dbReference type="Proteomes" id="UP000023152">
    <property type="component" value="Unassembled WGS sequence"/>
</dbReference>
<evidence type="ECO:0000256" key="1">
    <source>
        <dbReference type="SAM" id="MobiDB-lite"/>
    </source>
</evidence>